<keyword evidence="9" id="KW-1185">Reference proteome</keyword>
<dbReference type="PROSITE" id="PS00018">
    <property type="entry name" value="EF_HAND_1"/>
    <property type="match status" value="1"/>
</dbReference>
<feature type="domain" description="EF-hand" evidence="7">
    <location>
        <begin position="15"/>
        <end position="50"/>
    </location>
</feature>
<dbReference type="PANTHER" id="PTHR46212">
    <property type="entry name" value="PEFLIN"/>
    <property type="match status" value="1"/>
</dbReference>
<accession>A0ABP0FBF1</accession>
<protein>
    <recommendedName>
        <fullName evidence="7">EF-hand domain-containing protein</fullName>
    </recommendedName>
</protein>
<dbReference type="Pfam" id="PF13499">
    <property type="entry name" value="EF-hand_7"/>
    <property type="match status" value="1"/>
</dbReference>
<dbReference type="InterPro" id="IPR002048">
    <property type="entry name" value="EF_hand_dom"/>
</dbReference>
<comment type="caution">
    <text evidence="8">The sequence shown here is derived from an EMBL/GenBank/DDBJ whole genome shotgun (WGS) entry which is preliminary data.</text>
</comment>
<dbReference type="InterPro" id="IPR051426">
    <property type="entry name" value="Peflin/Sorcin_CaBP"/>
</dbReference>
<keyword evidence="4" id="KW-0677">Repeat</keyword>
<evidence type="ECO:0000256" key="2">
    <source>
        <dbReference type="ARBA" id="ARBA00022490"/>
    </source>
</evidence>
<gene>
    <name evidence="8" type="ORF">CVLEPA_LOCUS6172</name>
</gene>
<evidence type="ECO:0000256" key="5">
    <source>
        <dbReference type="ARBA" id="ARBA00022837"/>
    </source>
</evidence>
<feature type="region of interest" description="Disordered" evidence="6">
    <location>
        <begin position="90"/>
        <end position="114"/>
    </location>
</feature>
<evidence type="ECO:0000256" key="6">
    <source>
        <dbReference type="SAM" id="MobiDB-lite"/>
    </source>
</evidence>
<sequence length="114" mass="12728">MSKSALKAAIADMDKALRTAYSVFLSLDKNKNGYLEKHELQELLQACDITTNDEECQACLRDLDTNSDGVWDFSEFLSFVGIIYQNKLAKVSKRKGTKKGPKPAPPTRKESLKA</sequence>
<reference evidence="8 9" key="1">
    <citation type="submission" date="2024-02" db="EMBL/GenBank/DDBJ databases">
        <authorList>
            <person name="Daric V."/>
            <person name="Darras S."/>
        </authorList>
    </citation>
    <scope>NUCLEOTIDE SEQUENCE [LARGE SCALE GENOMIC DNA]</scope>
</reference>
<dbReference type="CDD" id="cd00051">
    <property type="entry name" value="EFh"/>
    <property type="match status" value="1"/>
</dbReference>
<dbReference type="Gene3D" id="1.10.238.10">
    <property type="entry name" value="EF-hand"/>
    <property type="match status" value="1"/>
</dbReference>
<keyword evidence="2" id="KW-0963">Cytoplasm</keyword>
<organism evidence="8 9">
    <name type="scientific">Clavelina lepadiformis</name>
    <name type="common">Light-bulb sea squirt</name>
    <name type="synonym">Ascidia lepadiformis</name>
    <dbReference type="NCBI Taxonomy" id="159417"/>
    <lineage>
        <taxon>Eukaryota</taxon>
        <taxon>Metazoa</taxon>
        <taxon>Chordata</taxon>
        <taxon>Tunicata</taxon>
        <taxon>Ascidiacea</taxon>
        <taxon>Aplousobranchia</taxon>
        <taxon>Clavelinidae</taxon>
        <taxon>Clavelina</taxon>
    </lineage>
</organism>
<evidence type="ECO:0000256" key="1">
    <source>
        <dbReference type="ARBA" id="ARBA00004496"/>
    </source>
</evidence>
<dbReference type="Proteomes" id="UP001642483">
    <property type="component" value="Unassembled WGS sequence"/>
</dbReference>
<evidence type="ECO:0000259" key="7">
    <source>
        <dbReference type="PROSITE" id="PS50222"/>
    </source>
</evidence>
<dbReference type="SUPFAM" id="SSF47473">
    <property type="entry name" value="EF-hand"/>
    <property type="match status" value="1"/>
</dbReference>
<name>A0ABP0FBF1_CLALP</name>
<dbReference type="InterPro" id="IPR011992">
    <property type="entry name" value="EF-hand-dom_pair"/>
</dbReference>
<feature type="domain" description="EF-hand" evidence="7">
    <location>
        <begin position="51"/>
        <end position="86"/>
    </location>
</feature>
<dbReference type="EMBL" id="CAWYQH010000035">
    <property type="protein sequence ID" value="CAK8676726.1"/>
    <property type="molecule type" value="Genomic_DNA"/>
</dbReference>
<evidence type="ECO:0000256" key="4">
    <source>
        <dbReference type="ARBA" id="ARBA00022737"/>
    </source>
</evidence>
<keyword evidence="3" id="KW-0479">Metal-binding</keyword>
<dbReference type="PANTHER" id="PTHR46212:SF3">
    <property type="entry name" value="GH27120P"/>
    <property type="match status" value="1"/>
</dbReference>
<feature type="compositionally biased region" description="Basic residues" evidence="6">
    <location>
        <begin position="90"/>
        <end position="101"/>
    </location>
</feature>
<dbReference type="PROSITE" id="PS50222">
    <property type="entry name" value="EF_HAND_2"/>
    <property type="match status" value="2"/>
</dbReference>
<dbReference type="SMART" id="SM00054">
    <property type="entry name" value="EFh"/>
    <property type="match status" value="2"/>
</dbReference>
<keyword evidence="5" id="KW-0106">Calcium</keyword>
<dbReference type="InterPro" id="IPR018247">
    <property type="entry name" value="EF_Hand_1_Ca_BS"/>
</dbReference>
<evidence type="ECO:0000313" key="9">
    <source>
        <dbReference type="Proteomes" id="UP001642483"/>
    </source>
</evidence>
<evidence type="ECO:0000313" key="8">
    <source>
        <dbReference type="EMBL" id="CAK8676726.1"/>
    </source>
</evidence>
<comment type="subcellular location">
    <subcellularLocation>
        <location evidence="1">Cytoplasm</location>
    </subcellularLocation>
</comment>
<proteinExistence type="predicted"/>
<evidence type="ECO:0000256" key="3">
    <source>
        <dbReference type="ARBA" id="ARBA00022723"/>
    </source>
</evidence>